<dbReference type="CDD" id="cd24098">
    <property type="entry name" value="ASKHA_NBD_TobZ_N"/>
    <property type="match status" value="1"/>
</dbReference>
<dbReference type="InterPro" id="IPR043129">
    <property type="entry name" value="ATPase_NBD"/>
</dbReference>
<organism evidence="4 5">
    <name type="scientific">Candidatus Woesebacteria bacterium RIFCSPHIGHO2_12_FULL_41_24</name>
    <dbReference type="NCBI Taxonomy" id="1802510"/>
    <lineage>
        <taxon>Bacteria</taxon>
        <taxon>Candidatus Woeseibacteriota</taxon>
    </lineage>
</organism>
<accession>A0A1F8ASU4</accession>
<dbReference type="InterPro" id="IPR038152">
    <property type="entry name" value="Carbam_trans_C_sf"/>
</dbReference>
<evidence type="ECO:0008006" key="6">
    <source>
        <dbReference type="Google" id="ProtNLM"/>
    </source>
</evidence>
<comment type="similarity">
    <text evidence="1">Belongs to the NodU/CmcH family.</text>
</comment>
<dbReference type="PANTHER" id="PTHR34847:SF1">
    <property type="entry name" value="NODULATION PROTEIN U"/>
    <property type="match status" value="1"/>
</dbReference>
<feature type="domain" description="Carbamoyltransferase C-terminal" evidence="3">
    <location>
        <begin position="416"/>
        <end position="586"/>
    </location>
</feature>
<dbReference type="EMBL" id="MGGW01000009">
    <property type="protein sequence ID" value="OGM54812.1"/>
    <property type="molecule type" value="Genomic_DNA"/>
</dbReference>
<evidence type="ECO:0000313" key="4">
    <source>
        <dbReference type="EMBL" id="OGM54812.1"/>
    </source>
</evidence>
<dbReference type="InterPro" id="IPR031730">
    <property type="entry name" value="Carbam_trans_C"/>
</dbReference>
<dbReference type="InterPro" id="IPR003696">
    <property type="entry name" value="Carbtransf_dom"/>
</dbReference>
<proteinExistence type="inferred from homology"/>
<dbReference type="Gene3D" id="3.90.870.20">
    <property type="entry name" value="Carbamoyltransferase, C-terminal domain"/>
    <property type="match status" value="1"/>
</dbReference>
<evidence type="ECO:0000259" key="3">
    <source>
        <dbReference type="Pfam" id="PF16861"/>
    </source>
</evidence>
<dbReference type="AlphaFoldDB" id="A0A1F8ASU4"/>
<sequence>MKILGISCYYHDSAAALIDNGKIIAAAEEERFSRIKHDSDFPKLAIGFCLEQAGINSEDLDYVVFYEKPYVKFERILLQTLSTFPSSRKLFVEAMREWLPKKLWIKSSIANHLEISADKIYFCDHHVSHAASAFYPSPFKKAAILTLDGVGEWTVASWGVGTGNTINIYKELRFPHSLGLLYSVFTAYLGFEVNEGEYKVMGMAPYGNPRFTDRIKKILEINDDGSIKLDLDYFTFHSSPQKSFSKKFVGLFGKPRDKNDLFFTKKTGYPRFWGDKPRDFETKLKENQKYADLAASIQKVTEEVVVRMVNYIHQKTGLVNLCMAGGVALNSVANGKIVRETPFKNLWIQPAASDAGGALGAALYLYHNVLNNKKRYQMTHAYLGKGYQQIQIKNFLNSNSIPFTQYNIEQLIKLIAKALTQKKVVGWFEGRFEWGPRALGHRSILADPRSASMKDIVNSKIKFREPYRPFAPAVLEEEAKKYFDIDDPTSGPARFMIIVIPAKKPKTIPAVSHMGTSRIQSVNKRLSPQYYALIKEFGKLTGVPVIMNTSFNLKGEPIVTSPSDAFKTFMKSGIDLLVLENFVVEKKLVMDFNLNNLK</sequence>
<protein>
    <recommendedName>
        <fullName evidence="6">Carbamoyltransferase</fullName>
    </recommendedName>
</protein>
<dbReference type="Pfam" id="PF02543">
    <property type="entry name" value="Carbam_trans_N"/>
    <property type="match status" value="1"/>
</dbReference>
<dbReference type="Pfam" id="PF16861">
    <property type="entry name" value="Carbam_trans_C"/>
    <property type="match status" value="1"/>
</dbReference>
<dbReference type="GO" id="GO:0003824">
    <property type="term" value="F:catalytic activity"/>
    <property type="evidence" value="ECO:0007669"/>
    <property type="project" value="InterPro"/>
</dbReference>
<dbReference type="Proteomes" id="UP000178603">
    <property type="component" value="Unassembled WGS sequence"/>
</dbReference>
<dbReference type="PANTHER" id="PTHR34847">
    <property type="entry name" value="NODULATION PROTEIN U"/>
    <property type="match status" value="1"/>
</dbReference>
<evidence type="ECO:0000256" key="1">
    <source>
        <dbReference type="ARBA" id="ARBA00006129"/>
    </source>
</evidence>
<dbReference type="InterPro" id="IPR051338">
    <property type="entry name" value="NodU/CmcH_Carbamoyltrnsfr"/>
</dbReference>
<evidence type="ECO:0000313" key="5">
    <source>
        <dbReference type="Proteomes" id="UP000178603"/>
    </source>
</evidence>
<name>A0A1F8ASU4_9BACT</name>
<dbReference type="Gene3D" id="3.30.420.40">
    <property type="match status" value="2"/>
</dbReference>
<evidence type="ECO:0000259" key="2">
    <source>
        <dbReference type="Pfam" id="PF02543"/>
    </source>
</evidence>
<comment type="caution">
    <text evidence="4">The sequence shown here is derived from an EMBL/GenBank/DDBJ whole genome shotgun (WGS) entry which is preliminary data.</text>
</comment>
<reference evidence="4 5" key="1">
    <citation type="journal article" date="2016" name="Nat. Commun.">
        <title>Thousands of microbial genomes shed light on interconnected biogeochemical processes in an aquifer system.</title>
        <authorList>
            <person name="Anantharaman K."/>
            <person name="Brown C.T."/>
            <person name="Hug L.A."/>
            <person name="Sharon I."/>
            <person name="Castelle C.J."/>
            <person name="Probst A.J."/>
            <person name="Thomas B.C."/>
            <person name="Singh A."/>
            <person name="Wilkins M.J."/>
            <person name="Karaoz U."/>
            <person name="Brodie E.L."/>
            <person name="Williams K.H."/>
            <person name="Hubbard S.S."/>
            <person name="Banfield J.F."/>
        </authorList>
    </citation>
    <scope>NUCLEOTIDE SEQUENCE [LARGE SCALE GENOMIC DNA]</scope>
</reference>
<feature type="domain" description="Carbamoyltransferase" evidence="2">
    <location>
        <begin position="2"/>
        <end position="363"/>
    </location>
</feature>
<dbReference type="SUPFAM" id="SSF53067">
    <property type="entry name" value="Actin-like ATPase domain"/>
    <property type="match status" value="1"/>
</dbReference>
<gene>
    <name evidence="4" type="ORF">A3E44_01485</name>
</gene>